<gene>
    <name evidence="2" type="ORF">SAMN05444276_10798</name>
</gene>
<evidence type="ECO:0000259" key="1">
    <source>
        <dbReference type="Pfam" id="PF01471"/>
    </source>
</evidence>
<dbReference type="InterPro" id="IPR036365">
    <property type="entry name" value="PGBD-like_sf"/>
</dbReference>
<protein>
    <submittedName>
        <fullName evidence="2">Putative peptidoglycan binding domain-containing protein</fullName>
    </submittedName>
</protein>
<sequence length="608" mass="63382">MPALREATMTAKISTRARVALTLGATIGTSAAALALGVGMAAAEPRAVVVGNSDYAELPDVAAVSLGPVLRTLKASGYRVVEGDDLVAADLRAALSDLLRPDDRPGPRLVVLKGRFVHSRCETWFLGRDAGTVSLLSVGLTGVPLSVVTEAIEGGDPQAILMLGTDQKPFATGPGLRPGWGHIAARPGVTVIAGYTDGIGRAAEVLARPDGTVAEALTAGPSLRVLAGGQAPVVVPPPGGQRPVVVPPPSGGQPVVVTPPRPGQPVVVPGGQPVLVPPDQIAAPGADEQAAWIRAKRANSVAAYREFLGKYPRSIYAGAARGRMEELDAAAVAPAPSGPAADEAALRLDRAQRAQIQRQLTLLTYDTGGIDGAFGGQTRAAITRFQRDSGVAATGYLTRAQIDLLGRSAAIRSRGLEAEARQRQEARDAADNRDWARMKGEGAAGAADYLARYPEGLHADAARKVLADAARAGAAATGSEGPAREADDRAWAQATRGDTAAAYRGYIDRYPRGRHTAEAEKRLARFRAQEAQDAAGEAALDLAPPVRLVVEQRLAAMGHDVGKVDGVFDGKTRAAIRRYQASRNLRATGYLNQSTAVRLLADTLIRQD</sequence>
<evidence type="ECO:0000313" key="3">
    <source>
        <dbReference type="Proteomes" id="UP000182944"/>
    </source>
</evidence>
<dbReference type="InterPro" id="IPR002477">
    <property type="entry name" value="Peptidoglycan-bd-like"/>
</dbReference>
<name>A0A1H3C3V8_9RHOB</name>
<dbReference type="Gene3D" id="1.10.101.10">
    <property type="entry name" value="PGBD-like superfamily/PGBD"/>
    <property type="match status" value="2"/>
</dbReference>
<dbReference type="Proteomes" id="UP000182944">
    <property type="component" value="Unassembled WGS sequence"/>
</dbReference>
<dbReference type="Pfam" id="PF01471">
    <property type="entry name" value="PG_binding_1"/>
    <property type="match status" value="2"/>
</dbReference>
<dbReference type="AlphaFoldDB" id="A0A1H3C3V8"/>
<feature type="domain" description="Peptidoglycan binding-like" evidence="1">
    <location>
        <begin position="351"/>
        <end position="405"/>
    </location>
</feature>
<reference evidence="3" key="1">
    <citation type="submission" date="2016-10" db="EMBL/GenBank/DDBJ databases">
        <authorList>
            <person name="Varghese N."/>
            <person name="Submissions S."/>
        </authorList>
    </citation>
    <scope>NUCLEOTIDE SEQUENCE [LARGE SCALE GENOMIC DNA]</scope>
    <source>
        <strain evidence="3">DSM 29303</strain>
    </source>
</reference>
<dbReference type="STRING" id="1545044.SAMN05444276_10798"/>
<evidence type="ECO:0000313" key="2">
    <source>
        <dbReference type="EMBL" id="SDX48781.1"/>
    </source>
</evidence>
<dbReference type="InterPro" id="IPR036366">
    <property type="entry name" value="PGBDSf"/>
</dbReference>
<feature type="domain" description="Peptidoglycan binding-like" evidence="1">
    <location>
        <begin position="550"/>
        <end position="598"/>
    </location>
</feature>
<dbReference type="SUPFAM" id="SSF47090">
    <property type="entry name" value="PGBD-like"/>
    <property type="match status" value="2"/>
</dbReference>
<proteinExistence type="predicted"/>
<dbReference type="EMBL" id="FNNA01000007">
    <property type="protein sequence ID" value="SDX48781.1"/>
    <property type="molecule type" value="Genomic_DNA"/>
</dbReference>
<accession>A0A1H3C3V8</accession>
<keyword evidence="3" id="KW-1185">Reference proteome</keyword>
<organism evidence="2 3">
    <name type="scientific">Paracoccus sanguinis</name>
    <dbReference type="NCBI Taxonomy" id="1545044"/>
    <lineage>
        <taxon>Bacteria</taxon>
        <taxon>Pseudomonadati</taxon>
        <taxon>Pseudomonadota</taxon>
        <taxon>Alphaproteobacteria</taxon>
        <taxon>Rhodobacterales</taxon>
        <taxon>Paracoccaceae</taxon>
        <taxon>Paracoccus</taxon>
    </lineage>
</organism>